<protein>
    <submittedName>
        <fullName evidence="1">Uncharacterized protein</fullName>
    </submittedName>
</protein>
<dbReference type="Proteomes" id="UP000539175">
    <property type="component" value="Unassembled WGS sequence"/>
</dbReference>
<evidence type="ECO:0000313" key="2">
    <source>
        <dbReference type="Proteomes" id="UP000539175"/>
    </source>
</evidence>
<gene>
    <name evidence="1" type="ORF">FHS74_003578</name>
</gene>
<keyword evidence="2" id="KW-1185">Reference proteome</keyword>
<sequence length="67" mass="7417">MTMITLTIPGQPPRSFTSRWAAHETLVREFRLSEMRAANALCAAVSAEMLTKDGDVLTLIHEGETEL</sequence>
<dbReference type="RefSeq" id="WP_184803001.1">
    <property type="nucleotide sequence ID" value="NZ_JACIIZ010000010.1"/>
</dbReference>
<comment type="caution">
    <text evidence="1">The sequence shown here is derived from an EMBL/GenBank/DDBJ whole genome shotgun (WGS) entry which is preliminary data.</text>
</comment>
<reference evidence="1 2" key="1">
    <citation type="submission" date="2020-08" db="EMBL/GenBank/DDBJ databases">
        <title>Genomic Encyclopedia of Type Strains, Phase IV (KMG-IV): sequencing the most valuable type-strain genomes for metagenomic binning, comparative biology and taxonomic classification.</title>
        <authorList>
            <person name="Goeker M."/>
        </authorList>
    </citation>
    <scope>NUCLEOTIDE SEQUENCE [LARGE SCALE GENOMIC DNA]</scope>
    <source>
        <strain evidence="1 2">DSM 22198</strain>
    </source>
</reference>
<dbReference type="AlphaFoldDB" id="A0A7X0AZI9"/>
<evidence type="ECO:0000313" key="1">
    <source>
        <dbReference type="EMBL" id="MBB6253009.1"/>
    </source>
</evidence>
<accession>A0A7X0AZI9</accession>
<dbReference type="EMBL" id="JACIIZ010000010">
    <property type="protein sequence ID" value="MBB6253009.1"/>
    <property type="molecule type" value="Genomic_DNA"/>
</dbReference>
<proteinExistence type="predicted"/>
<name>A0A7X0AZI9_9PROT</name>
<organism evidence="1 2">
    <name type="scientific">Nitrospirillum iridis</name>
    <dbReference type="NCBI Taxonomy" id="765888"/>
    <lineage>
        <taxon>Bacteria</taxon>
        <taxon>Pseudomonadati</taxon>
        <taxon>Pseudomonadota</taxon>
        <taxon>Alphaproteobacteria</taxon>
        <taxon>Rhodospirillales</taxon>
        <taxon>Azospirillaceae</taxon>
        <taxon>Nitrospirillum</taxon>
    </lineage>
</organism>